<keyword evidence="2" id="KW-1185">Reference proteome</keyword>
<gene>
    <name evidence="1" type="ORF">A4A49_13276</name>
</gene>
<dbReference type="AlphaFoldDB" id="A0A1J6I9T7"/>
<protein>
    <submittedName>
        <fullName evidence="1">Uncharacterized protein</fullName>
    </submittedName>
</protein>
<accession>A0A1J6I9T7</accession>
<dbReference type="EMBL" id="MJEQ01037188">
    <property type="protein sequence ID" value="OIT01797.1"/>
    <property type="molecule type" value="Genomic_DNA"/>
</dbReference>
<dbReference type="Gramene" id="OIT01797">
    <property type="protein sequence ID" value="OIT01797"/>
    <property type="gene ID" value="A4A49_13276"/>
</dbReference>
<reference evidence="1" key="1">
    <citation type="submission" date="2016-11" db="EMBL/GenBank/DDBJ databases">
        <title>The genome of Nicotiana attenuata.</title>
        <authorList>
            <person name="Xu S."/>
            <person name="Brockmoeller T."/>
            <person name="Gaquerel E."/>
            <person name="Navarro A."/>
            <person name="Kuhl H."/>
            <person name="Gase K."/>
            <person name="Ling Z."/>
            <person name="Zhou W."/>
            <person name="Kreitzer C."/>
            <person name="Stanke M."/>
            <person name="Tang H."/>
            <person name="Lyons E."/>
            <person name="Pandey P."/>
            <person name="Pandey S.P."/>
            <person name="Timmermann B."/>
            <person name="Baldwin I.T."/>
        </authorList>
    </citation>
    <scope>NUCLEOTIDE SEQUENCE [LARGE SCALE GENOMIC DNA]</scope>
    <source>
        <strain evidence="1">UT</strain>
    </source>
</reference>
<name>A0A1J6I9T7_NICAT</name>
<comment type="caution">
    <text evidence="1">The sequence shown here is derived from an EMBL/GenBank/DDBJ whole genome shotgun (WGS) entry which is preliminary data.</text>
</comment>
<dbReference type="Proteomes" id="UP000187609">
    <property type="component" value="Unassembled WGS sequence"/>
</dbReference>
<organism evidence="1 2">
    <name type="scientific">Nicotiana attenuata</name>
    <name type="common">Coyote tobacco</name>
    <dbReference type="NCBI Taxonomy" id="49451"/>
    <lineage>
        <taxon>Eukaryota</taxon>
        <taxon>Viridiplantae</taxon>
        <taxon>Streptophyta</taxon>
        <taxon>Embryophyta</taxon>
        <taxon>Tracheophyta</taxon>
        <taxon>Spermatophyta</taxon>
        <taxon>Magnoliopsida</taxon>
        <taxon>eudicotyledons</taxon>
        <taxon>Gunneridae</taxon>
        <taxon>Pentapetalae</taxon>
        <taxon>asterids</taxon>
        <taxon>lamiids</taxon>
        <taxon>Solanales</taxon>
        <taxon>Solanaceae</taxon>
        <taxon>Nicotianoideae</taxon>
        <taxon>Nicotianeae</taxon>
        <taxon>Nicotiana</taxon>
    </lineage>
</organism>
<proteinExistence type="predicted"/>
<evidence type="ECO:0000313" key="1">
    <source>
        <dbReference type="EMBL" id="OIT01797.1"/>
    </source>
</evidence>
<evidence type="ECO:0000313" key="2">
    <source>
        <dbReference type="Proteomes" id="UP000187609"/>
    </source>
</evidence>
<dbReference type="SMR" id="A0A1J6I9T7"/>
<sequence>MNDVSLKLYSRREVSFRYKKPQWILNEKLTSTDIVWINFCTTRLANRGWDRSKYLAHALTFIINQALQSNHKHEVIDTRRILRHLATSLAVSSPQAQRYRKRRTNRNPNI</sequence>